<evidence type="ECO:0000313" key="3">
    <source>
        <dbReference type="Proteomes" id="UP000477782"/>
    </source>
</evidence>
<evidence type="ECO:0000313" key="2">
    <source>
        <dbReference type="EMBL" id="NEY91453.1"/>
    </source>
</evidence>
<evidence type="ECO:0008006" key="4">
    <source>
        <dbReference type="Google" id="ProtNLM"/>
    </source>
</evidence>
<sequence>MRKFIALLIIATPLAACMQDPGSRGLAGAALGAAIADSNDDNLLTGAAIGGLAGVASCQIPGTLGCP</sequence>
<dbReference type="AlphaFoldDB" id="A0A6M0QXL6"/>
<feature type="signal peptide" evidence="1">
    <location>
        <begin position="1"/>
        <end position="18"/>
    </location>
</feature>
<gene>
    <name evidence="2" type="ORF">G4Z14_14200</name>
</gene>
<organism evidence="2 3">
    <name type="scientific">Tabrizicola oligotrophica</name>
    <dbReference type="NCBI Taxonomy" id="2710650"/>
    <lineage>
        <taxon>Bacteria</taxon>
        <taxon>Pseudomonadati</taxon>
        <taxon>Pseudomonadota</taxon>
        <taxon>Alphaproteobacteria</taxon>
        <taxon>Rhodobacterales</taxon>
        <taxon>Paracoccaceae</taxon>
        <taxon>Tabrizicola</taxon>
    </lineage>
</organism>
<dbReference type="EMBL" id="JAAIVJ010000009">
    <property type="protein sequence ID" value="NEY91453.1"/>
    <property type="molecule type" value="Genomic_DNA"/>
</dbReference>
<protein>
    <recommendedName>
        <fullName evidence="4">17 kDa surface antigen</fullName>
    </recommendedName>
</protein>
<dbReference type="RefSeq" id="WP_164626869.1">
    <property type="nucleotide sequence ID" value="NZ_JAAIVJ010000009.1"/>
</dbReference>
<proteinExistence type="predicted"/>
<feature type="chain" id="PRO_5026837387" description="17 kDa surface antigen" evidence="1">
    <location>
        <begin position="19"/>
        <end position="67"/>
    </location>
</feature>
<reference evidence="2 3" key="1">
    <citation type="submission" date="2020-02" db="EMBL/GenBank/DDBJ databases">
        <authorList>
            <person name="Chen W.-M."/>
        </authorList>
    </citation>
    <scope>NUCLEOTIDE SEQUENCE [LARGE SCALE GENOMIC DNA]</scope>
    <source>
        <strain evidence="2 3">KMS-5</strain>
    </source>
</reference>
<name>A0A6M0QXL6_9RHOB</name>
<keyword evidence="1" id="KW-0732">Signal</keyword>
<accession>A0A6M0QXL6</accession>
<dbReference type="Proteomes" id="UP000477782">
    <property type="component" value="Unassembled WGS sequence"/>
</dbReference>
<evidence type="ECO:0000256" key="1">
    <source>
        <dbReference type="SAM" id="SignalP"/>
    </source>
</evidence>
<comment type="caution">
    <text evidence="2">The sequence shown here is derived from an EMBL/GenBank/DDBJ whole genome shotgun (WGS) entry which is preliminary data.</text>
</comment>
<keyword evidence="3" id="KW-1185">Reference proteome</keyword>